<reference evidence="3 4" key="1">
    <citation type="submission" date="2019-03" db="EMBL/GenBank/DDBJ databases">
        <title>Deep-cultivation of Planctomycetes and their phenomic and genomic characterization uncovers novel biology.</title>
        <authorList>
            <person name="Wiegand S."/>
            <person name="Jogler M."/>
            <person name="Boedeker C."/>
            <person name="Pinto D."/>
            <person name="Vollmers J."/>
            <person name="Rivas-Marin E."/>
            <person name="Kohn T."/>
            <person name="Peeters S.H."/>
            <person name="Heuer A."/>
            <person name="Rast P."/>
            <person name="Oberbeckmann S."/>
            <person name="Bunk B."/>
            <person name="Jeske O."/>
            <person name="Meyerdierks A."/>
            <person name="Storesund J.E."/>
            <person name="Kallscheuer N."/>
            <person name="Luecker S."/>
            <person name="Lage O.M."/>
            <person name="Pohl T."/>
            <person name="Merkel B.J."/>
            <person name="Hornburger P."/>
            <person name="Mueller R.-W."/>
            <person name="Bruemmer F."/>
            <person name="Labrenz M."/>
            <person name="Spormann A.M."/>
            <person name="Op den Camp H."/>
            <person name="Overmann J."/>
            <person name="Amann R."/>
            <person name="Jetten M.S.M."/>
            <person name="Mascher T."/>
            <person name="Medema M.H."/>
            <person name="Devos D.P."/>
            <person name="Kaster A.-K."/>
            <person name="Ovreas L."/>
            <person name="Rohde M."/>
            <person name="Galperin M.Y."/>
            <person name="Jogler C."/>
        </authorList>
    </citation>
    <scope>NUCLEOTIDE SEQUENCE [LARGE SCALE GENOMIC DNA]</scope>
    <source>
        <strain evidence="3 4">V144</strain>
    </source>
</reference>
<dbReference type="InterPro" id="IPR000572">
    <property type="entry name" value="OxRdtase_Mopterin-bd_dom"/>
</dbReference>
<dbReference type="Pfam" id="PF00174">
    <property type="entry name" value="Oxidored_molyb"/>
    <property type="match status" value="1"/>
</dbReference>
<proteinExistence type="predicted"/>
<dbReference type="InterPro" id="IPR036374">
    <property type="entry name" value="OxRdtase_Mopterin-bd_sf"/>
</dbReference>
<dbReference type="SUPFAM" id="SSF56524">
    <property type="entry name" value="Oxidoreductase molybdopterin-binding domain"/>
    <property type="match status" value="1"/>
</dbReference>
<dbReference type="PANTHER" id="PTHR43032">
    <property type="entry name" value="PROTEIN-METHIONINE-SULFOXIDE REDUCTASE"/>
    <property type="match status" value="1"/>
</dbReference>
<dbReference type="Proteomes" id="UP000318704">
    <property type="component" value="Chromosome"/>
</dbReference>
<evidence type="ECO:0000313" key="4">
    <source>
        <dbReference type="Proteomes" id="UP000318704"/>
    </source>
</evidence>
<dbReference type="InterPro" id="IPR008335">
    <property type="entry name" value="Mopterin_OxRdtase_euk"/>
</dbReference>
<keyword evidence="3" id="KW-0560">Oxidoreductase</keyword>
<feature type="compositionally biased region" description="Basic and acidic residues" evidence="1">
    <location>
        <begin position="220"/>
        <end position="230"/>
    </location>
</feature>
<gene>
    <name evidence="3" type="primary">yedY_1</name>
    <name evidence="3" type="ORF">V144x_38600</name>
</gene>
<dbReference type="EMBL" id="CP037920">
    <property type="protein sequence ID" value="QDT98374.1"/>
    <property type="molecule type" value="Genomic_DNA"/>
</dbReference>
<organism evidence="3 4">
    <name type="scientific">Gimesia aquarii</name>
    <dbReference type="NCBI Taxonomy" id="2527964"/>
    <lineage>
        <taxon>Bacteria</taxon>
        <taxon>Pseudomonadati</taxon>
        <taxon>Planctomycetota</taxon>
        <taxon>Planctomycetia</taxon>
        <taxon>Planctomycetales</taxon>
        <taxon>Planctomycetaceae</taxon>
        <taxon>Gimesia</taxon>
    </lineage>
</organism>
<dbReference type="AlphaFoldDB" id="A0A517VZE4"/>
<feature type="region of interest" description="Disordered" evidence="1">
    <location>
        <begin position="1"/>
        <end position="24"/>
    </location>
</feature>
<dbReference type="PRINTS" id="PR00407">
    <property type="entry name" value="EUMOPTERIN"/>
</dbReference>
<dbReference type="PANTHER" id="PTHR43032:SF4">
    <property type="entry name" value="OXIDOREDUCTASE MOLYBDOPTERIN-BINDING DOMAIN-CONTAINING PROTEIN"/>
    <property type="match status" value="1"/>
</dbReference>
<feature type="region of interest" description="Disordered" evidence="1">
    <location>
        <begin position="216"/>
        <end position="236"/>
    </location>
</feature>
<accession>A0A517VZE4</accession>
<dbReference type="RefSeq" id="WP_144986978.1">
    <property type="nucleotide sequence ID" value="NZ_CP037920.1"/>
</dbReference>
<dbReference type="GO" id="GO:0016491">
    <property type="term" value="F:oxidoreductase activity"/>
    <property type="evidence" value="ECO:0007669"/>
    <property type="project" value="UniProtKB-KW"/>
</dbReference>
<dbReference type="CDD" id="cd02109">
    <property type="entry name" value="arch_bact_SO_family_Moco"/>
    <property type="match status" value="1"/>
</dbReference>
<evidence type="ECO:0000259" key="2">
    <source>
        <dbReference type="Pfam" id="PF00174"/>
    </source>
</evidence>
<dbReference type="Gene3D" id="3.90.420.10">
    <property type="entry name" value="Oxidoreductase, molybdopterin-binding domain"/>
    <property type="match status" value="1"/>
</dbReference>
<evidence type="ECO:0000313" key="3">
    <source>
        <dbReference type="EMBL" id="QDT98374.1"/>
    </source>
</evidence>
<protein>
    <submittedName>
        <fullName evidence="3">Sulfoxide reductase catalytic subunit YedY</fullName>
        <ecNumber evidence="3">1.8.-.-</ecNumber>
    </submittedName>
</protein>
<dbReference type="KEGG" id="gaw:V144x_38600"/>
<feature type="domain" description="Oxidoreductase molybdopterin-binding" evidence="2">
    <location>
        <begin position="53"/>
        <end position="200"/>
    </location>
</feature>
<sequence length="236" mass="27011">MYNGPDSEKYQAGNPPAPPADNSEMIISSDTYRENRIPAGQTRTRKWPVLHATDVPKINLDTWKLEISGLVKNPLSFNWNEFQQLPRTQVFADFHCVTRWSRLGNLWEGVSAKEIMQRAGVQPEAHYVIATGYDDGWTTNLPLKDFQSEDVLLCDKHDDEPLDPDHGGPLRLIIPLLYAWKSAKWITKIEFVADDSPGYWERGGYHNHGDPWVMNEDNPDGERFQSKDDIPPGFFD</sequence>
<evidence type="ECO:0000256" key="1">
    <source>
        <dbReference type="SAM" id="MobiDB-lite"/>
    </source>
</evidence>
<dbReference type="EC" id="1.8.-.-" evidence="3"/>
<name>A0A517VZE4_9PLAN</name>